<dbReference type="GO" id="GO:0046872">
    <property type="term" value="F:metal ion binding"/>
    <property type="evidence" value="ECO:0007669"/>
    <property type="project" value="UniProtKB-KW"/>
</dbReference>
<dbReference type="eggNOG" id="COG1530">
    <property type="taxonomic scope" value="Bacteria"/>
</dbReference>
<feature type="domain" description="S1 motif" evidence="19">
    <location>
        <begin position="214"/>
        <end position="297"/>
    </location>
</feature>
<dbReference type="InterPro" id="IPR048583">
    <property type="entry name" value="RNase_E_G_thioredoxin-like"/>
</dbReference>
<dbReference type="NCBIfam" id="TIGR00757">
    <property type="entry name" value="RNaseEG"/>
    <property type="match status" value="1"/>
</dbReference>
<dbReference type="CDD" id="cd04453">
    <property type="entry name" value="S1_RNase_E"/>
    <property type="match status" value="1"/>
</dbReference>
<dbReference type="GO" id="GO:0004540">
    <property type="term" value="F:RNA nuclease activity"/>
    <property type="evidence" value="ECO:0007669"/>
    <property type="project" value="InterPro"/>
</dbReference>
<organism evidence="20 21">
    <name type="scientific">Lawsonia intracellularis (strain PHE/MN1-00)</name>
    <dbReference type="NCBI Taxonomy" id="363253"/>
    <lineage>
        <taxon>Bacteria</taxon>
        <taxon>Pseudomonadati</taxon>
        <taxon>Thermodesulfobacteriota</taxon>
        <taxon>Desulfovibrionia</taxon>
        <taxon>Desulfovibrionales</taxon>
        <taxon>Desulfovibrionaceae</taxon>
        <taxon>Lawsonia</taxon>
    </lineage>
</organism>
<evidence type="ECO:0000256" key="4">
    <source>
        <dbReference type="ARBA" id="ARBA00017719"/>
    </source>
</evidence>
<dbReference type="Proteomes" id="UP000002430">
    <property type="component" value="Chromosome"/>
</dbReference>
<proteinExistence type="inferred from homology"/>
<keyword evidence="10" id="KW-0540">Nuclease</keyword>
<accession>Q1MQA2</accession>
<evidence type="ECO:0000259" key="19">
    <source>
        <dbReference type="PROSITE" id="PS50126"/>
    </source>
</evidence>
<feature type="compositionally biased region" description="Basic residues" evidence="18">
    <location>
        <begin position="130"/>
        <end position="144"/>
    </location>
</feature>
<keyword evidence="13" id="KW-0255">Endonuclease</keyword>
<protein>
    <recommendedName>
        <fullName evidence="4">Ribonuclease G</fullName>
    </recommendedName>
</protein>
<keyword evidence="5" id="KW-1003">Cell membrane</keyword>
<dbReference type="GO" id="GO:0005737">
    <property type="term" value="C:cytoplasm"/>
    <property type="evidence" value="ECO:0007669"/>
    <property type="project" value="UniProtKB-SubCell"/>
</dbReference>
<dbReference type="GO" id="GO:0004519">
    <property type="term" value="F:endonuclease activity"/>
    <property type="evidence" value="ECO:0007669"/>
    <property type="project" value="UniProtKB-KW"/>
</dbReference>
<feature type="compositionally biased region" description="Polar residues" evidence="18">
    <location>
        <begin position="10"/>
        <end position="24"/>
    </location>
</feature>
<dbReference type="Gene3D" id="3.40.1260.20">
    <property type="entry name" value="Ribonuclease E, catalytic domain"/>
    <property type="match status" value="1"/>
</dbReference>
<evidence type="ECO:0000256" key="5">
    <source>
        <dbReference type="ARBA" id="ARBA00022475"/>
    </source>
</evidence>
<dbReference type="Pfam" id="PF20833">
    <property type="entry name" value="RNase_E_G_Thio"/>
    <property type="match status" value="1"/>
</dbReference>
<feature type="compositionally biased region" description="Polar residues" evidence="18">
    <location>
        <begin position="93"/>
        <end position="117"/>
    </location>
</feature>
<dbReference type="PANTHER" id="PTHR30001">
    <property type="entry name" value="RIBONUCLEASE"/>
    <property type="match status" value="1"/>
</dbReference>
<comment type="similarity">
    <text evidence="3">Belongs to the RNase E/G family. RNase G subfamily.</text>
</comment>
<evidence type="ECO:0000256" key="2">
    <source>
        <dbReference type="ARBA" id="ARBA00004496"/>
    </source>
</evidence>
<keyword evidence="9" id="KW-0819">tRNA processing</keyword>
<evidence type="ECO:0000256" key="3">
    <source>
        <dbReference type="ARBA" id="ARBA00005663"/>
    </source>
</evidence>
<comment type="subcellular location">
    <subcellularLocation>
        <location evidence="2">Cytoplasm</location>
    </subcellularLocation>
</comment>
<feature type="region of interest" description="Disordered" evidence="18">
    <location>
        <begin position="1"/>
        <end position="24"/>
    </location>
</feature>
<dbReference type="InterPro" id="IPR004659">
    <property type="entry name" value="RNase_E/G"/>
</dbReference>
<dbReference type="SMART" id="SM00316">
    <property type="entry name" value="S1"/>
    <property type="match status" value="1"/>
</dbReference>
<evidence type="ECO:0000256" key="9">
    <source>
        <dbReference type="ARBA" id="ARBA00022694"/>
    </source>
</evidence>
<dbReference type="SUPFAM" id="SSF50249">
    <property type="entry name" value="Nucleic acid-binding proteins"/>
    <property type="match status" value="1"/>
</dbReference>
<dbReference type="PROSITE" id="PS50126">
    <property type="entry name" value="S1"/>
    <property type="match status" value="1"/>
</dbReference>
<sequence>MSEKHEYFQTEKSISSNRHNSNNKPHAQYIQLTLKKDTMTQLEETIPVMAEHSNQKTASPTTHNHSIINEIETQDTQQTLESQPIVTHSLTLQQTSQATPEHSEQTSTNSWSENNISKKIPHNVYQASTKKLKTRSRSKNKNRTTKNSTLPVPTTNHLPALISKNSGLEQNSPEINKKMLISVIPGEQVEVAISSDGQLFEYFIEMNHHAKIRGNIYKGVINNIDANLQAAFINYGNTKNGFLQIDEVHPEYYLQPHEPTKLKKYPPIQKVLKAGQEILVQVVKEPTGNKGAFLTTWLSLAGRFLVLTPGQEQIGISRKVEDEEERTRLRELIKGLDPGSGLGAIVRTVSIGTSKTTLQKDLSFLKRVWREIRKKATTEKSPCLIYEEPGLATRAVRDYLADDITEIWVDDPETKQAIQEVTTLLFPRKTKLVHLYQNNNEPLWEHFKLNKQIIQVHSREVIMPSGGRLVFDQTEALMAIDINSGRIAGKTNFESMAYRTNMEAAATIAQQLRLRDIGGQIVIDFIEMKEPAHCRDVEKELQLAMKADRARHDVGKMSSFGLLQVVRQRIGSSAISISQETCPYCQGTGQRRNIEWQAIQTLREIHKKMQQTVTAGKHEYIHTLDQELGLYLLNNKRNRLIALEQEFGIHLDIRISLLQKIENSDL</sequence>
<dbReference type="GO" id="GO:0016787">
    <property type="term" value="F:hydrolase activity"/>
    <property type="evidence" value="ECO:0007669"/>
    <property type="project" value="UniProtKB-KW"/>
</dbReference>
<keyword evidence="16" id="KW-0694">RNA-binding</keyword>
<dbReference type="EMBL" id="AM180252">
    <property type="protein sequence ID" value="CAJ54825.1"/>
    <property type="molecule type" value="Genomic_DNA"/>
</dbReference>
<evidence type="ECO:0000256" key="18">
    <source>
        <dbReference type="SAM" id="MobiDB-lite"/>
    </source>
</evidence>
<name>Q1MQA2_LAWIP</name>
<evidence type="ECO:0000256" key="11">
    <source>
        <dbReference type="ARBA" id="ARBA00022723"/>
    </source>
</evidence>
<dbReference type="InterPro" id="IPR012340">
    <property type="entry name" value="NA-bd_OB-fold"/>
</dbReference>
<feature type="region of interest" description="Disordered" evidence="18">
    <location>
        <begin position="93"/>
        <end position="159"/>
    </location>
</feature>
<keyword evidence="8" id="KW-0698">rRNA processing</keyword>
<reference evidence="20 21" key="1">
    <citation type="submission" date="2005-11" db="EMBL/GenBank/DDBJ databases">
        <title>The complete genome sequence of Lawsonia intracellularis: the causative agent of proliferative enteropathy.</title>
        <authorList>
            <person name="Kaur K."/>
            <person name="Zhang Q."/>
            <person name="Beckler D."/>
            <person name="Munir S."/>
            <person name="Li L."/>
            <person name="Kinsley K."/>
            <person name="Herron L."/>
            <person name="Peterson A."/>
            <person name="May B."/>
            <person name="Singh S."/>
            <person name="Gebhart C."/>
            <person name="Kapur V."/>
        </authorList>
    </citation>
    <scope>NUCLEOTIDE SEQUENCE [LARGE SCALE GENOMIC DNA]</scope>
    <source>
        <strain evidence="20 21">PHE/MN1-00</strain>
    </source>
</reference>
<evidence type="ECO:0000256" key="16">
    <source>
        <dbReference type="ARBA" id="ARBA00022884"/>
    </source>
</evidence>
<dbReference type="InterPro" id="IPR003029">
    <property type="entry name" value="S1_domain"/>
</dbReference>
<keyword evidence="15" id="KW-0460">Magnesium</keyword>
<evidence type="ECO:0000256" key="10">
    <source>
        <dbReference type="ARBA" id="ARBA00022722"/>
    </source>
</evidence>
<dbReference type="GO" id="GO:0019843">
    <property type="term" value="F:rRNA binding"/>
    <property type="evidence" value="ECO:0007669"/>
    <property type="project" value="UniProtKB-KW"/>
</dbReference>
<keyword evidence="6" id="KW-0963">Cytoplasm</keyword>
<dbReference type="GO" id="GO:0006364">
    <property type="term" value="P:rRNA processing"/>
    <property type="evidence" value="ECO:0007669"/>
    <property type="project" value="UniProtKB-KW"/>
</dbReference>
<gene>
    <name evidence="20" type="primary">rne</name>
    <name evidence="20" type="ordered locus">LI0771</name>
</gene>
<evidence type="ECO:0000256" key="6">
    <source>
        <dbReference type="ARBA" id="ARBA00022490"/>
    </source>
</evidence>
<dbReference type="Gene3D" id="2.40.50.140">
    <property type="entry name" value="Nucleic acid-binding proteins"/>
    <property type="match status" value="1"/>
</dbReference>
<evidence type="ECO:0000256" key="14">
    <source>
        <dbReference type="ARBA" id="ARBA00022801"/>
    </source>
</evidence>
<keyword evidence="21" id="KW-1185">Reference proteome</keyword>
<keyword evidence="17" id="KW-0472">Membrane</keyword>
<evidence type="ECO:0000256" key="15">
    <source>
        <dbReference type="ARBA" id="ARBA00022842"/>
    </source>
</evidence>
<dbReference type="GO" id="GO:0008033">
    <property type="term" value="P:tRNA processing"/>
    <property type="evidence" value="ECO:0007669"/>
    <property type="project" value="UniProtKB-KW"/>
</dbReference>
<keyword evidence="14" id="KW-0378">Hydrolase</keyword>
<keyword evidence="11" id="KW-0479">Metal-binding</keyword>
<dbReference type="STRING" id="363253.LI0771"/>
<evidence type="ECO:0000256" key="7">
    <source>
        <dbReference type="ARBA" id="ARBA00022519"/>
    </source>
</evidence>
<evidence type="ECO:0000313" key="21">
    <source>
        <dbReference type="Proteomes" id="UP000002430"/>
    </source>
</evidence>
<dbReference type="AlphaFoldDB" id="Q1MQA2"/>
<dbReference type="KEGG" id="lip:LI0771"/>
<evidence type="ECO:0000256" key="1">
    <source>
        <dbReference type="ARBA" id="ARBA00001946"/>
    </source>
</evidence>
<evidence type="ECO:0000313" key="20">
    <source>
        <dbReference type="EMBL" id="CAJ54825.1"/>
    </source>
</evidence>
<dbReference type="Pfam" id="PF10150">
    <property type="entry name" value="RNase_E_G"/>
    <property type="match status" value="1"/>
</dbReference>
<evidence type="ECO:0000256" key="13">
    <source>
        <dbReference type="ARBA" id="ARBA00022759"/>
    </source>
</evidence>
<evidence type="ECO:0000256" key="12">
    <source>
        <dbReference type="ARBA" id="ARBA00022730"/>
    </source>
</evidence>
<dbReference type="PANTHER" id="PTHR30001:SF1">
    <property type="entry name" value="RIBONUCLEASE E_G-LIKE PROTEIN, CHLOROPLASTIC"/>
    <property type="match status" value="1"/>
</dbReference>
<evidence type="ECO:0000256" key="8">
    <source>
        <dbReference type="ARBA" id="ARBA00022552"/>
    </source>
</evidence>
<evidence type="ECO:0000256" key="17">
    <source>
        <dbReference type="ARBA" id="ARBA00023136"/>
    </source>
</evidence>
<keyword evidence="7" id="KW-0997">Cell inner membrane</keyword>
<comment type="cofactor">
    <cofactor evidence="1">
        <name>Mg(2+)</name>
        <dbReference type="ChEBI" id="CHEBI:18420"/>
    </cofactor>
</comment>
<keyword evidence="12" id="KW-0699">rRNA-binding</keyword>
<dbReference type="InterPro" id="IPR019307">
    <property type="entry name" value="RNA-bd_AU-1/RNase_E/G"/>
</dbReference>
<dbReference type="HOGENOM" id="CLU_003468_5_3_7"/>